<evidence type="ECO:0000256" key="1">
    <source>
        <dbReference type="ARBA" id="ARBA00006890"/>
    </source>
</evidence>
<dbReference type="CDD" id="cd02541">
    <property type="entry name" value="UGPase_prokaryotic"/>
    <property type="match status" value="1"/>
</dbReference>
<comment type="similarity">
    <text evidence="1">Belongs to the UDPGP type 2 family.</text>
</comment>
<name>A0A1G2BCR5_9BACT</name>
<keyword evidence="4" id="KW-0548">Nucleotidyltransferase</keyword>
<dbReference type="InterPro" id="IPR005835">
    <property type="entry name" value="NTP_transferase_dom"/>
</dbReference>
<protein>
    <recommendedName>
        <fullName evidence="2">UTP--glucose-1-phosphate uridylyltransferase</fullName>
        <ecNumber evidence="2">2.7.7.9</ecNumber>
    </recommendedName>
</protein>
<dbReference type="PANTHER" id="PTHR43197">
    <property type="entry name" value="UTP--GLUCOSE-1-PHOSPHATE URIDYLYLTRANSFERASE"/>
    <property type="match status" value="1"/>
</dbReference>
<dbReference type="InterPro" id="IPR005771">
    <property type="entry name" value="GalU_uridylyltTrfase_bac/arc"/>
</dbReference>
<evidence type="ECO:0000256" key="4">
    <source>
        <dbReference type="ARBA" id="ARBA00022695"/>
    </source>
</evidence>
<reference evidence="7 8" key="1">
    <citation type="journal article" date="2016" name="Nat. Commun.">
        <title>Thousands of microbial genomes shed light on interconnected biogeochemical processes in an aquifer system.</title>
        <authorList>
            <person name="Anantharaman K."/>
            <person name="Brown C.T."/>
            <person name="Hug L.A."/>
            <person name="Sharon I."/>
            <person name="Castelle C.J."/>
            <person name="Probst A.J."/>
            <person name="Thomas B.C."/>
            <person name="Singh A."/>
            <person name="Wilkins M.J."/>
            <person name="Karaoz U."/>
            <person name="Brodie E.L."/>
            <person name="Williams K.H."/>
            <person name="Hubbard S.S."/>
            <person name="Banfield J.F."/>
        </authorList>
    </citation>
    <scope>NUCLEOTIDE SEQUENCE [LARGE SCALE GENOMIC DNA]</scope>
</reference>
<proteinExistence type="inferred from homology"/>
<dbReference type="GO" id="GO:0003983">
    <property type="term" value="F:UTP:glucose-1-phosphate uridylyltransferase activity"/>
    <property type="evidence" value="ECO:0007669"/>
    <property type="project" value="UniProtKB-EC"/>
</dbReference>
<dbReference type="SUPFAM" id="SSF53448">
    <property type="entry name" value="Nucleotide-diphospho-sugar transferases"/>
    <property type="match status" value="1"/>
</dbReference>
<evidence type="ECO:0000256" key="3">
    <source>
        <dbReference type="ARBA" id="ARBA00022679"/>
    </source>
</evidence>
<dbReference type="Pfam" id="PF00483">
    <property type="entry name" value="NTP_transferase"/>
    <property type="match status" value="1"/>
</dbReference>
<comment type="catalytic activity">
    <reaction evidence="5">
        <text>alpha-D-glucose 1-phosphate + UTP + H(+) = UDP-alpha-D-glucose + diphosphate</text>
        <dbReference type="Rhea" id="RHEA:19889"/>
        <dbReference type="ChEBI" id="CHEBI:15378"/>
        <dbReference type="ChEBI" id="CHEBI:33019"/>
        <dbReference type="ChEBI" id="CHEBI:46398"/>
        <dbReference type="ChEBI" id="CHEBI:58601"/>
        <dbReference type="ChEBI" id="CHEBI:58885"/>
        <dbReference type="EC" id="2.7.7.9"/>
    </reaction>
</comment>
<evidence type="ECO:0000313" key="7">
    <source>
        <dbReference type="EMBL" id="OGY86516.1"/>
    </source>
</evidence>
<keyword evidence="3" id="KW-0808">Transferase</keyword>
<dbReference type="PANTHER" id="PTHR43197:SF1">
    <property type="entry name" value="UTP--GLUCOSE-1-PHOSPHATE URIDYLYLTRANSFERASE"/>
    <property type="match status" value="1"/>
</dbReference>
<accession>A0A1G2BCR5</accession>
<sequence length="294" mass="32611">MNNFKPVRKAVIPVAGYGTRFLPASKAIPKELLPLVDKPVVQYIVEEAVSAGISEIVFIISENKTAIEKHFSQDLLLEDFLEKKGKKEALATIQKASNLAKFVFIPQHQPLGLGHAILQARDVIGDEPFMVFGGDDVMESDIPAAEQLIEVYHQYGGSVLGVIQATTETIGRYGAVDIKEELSSGVFSLKGIVEKPPFGQAPSNYGSVARWLLMPQIFDELTKIQPDSHCGEIQLQPAIASLISQQEVYAKLYQGIYRDCGNVVEYLKANLAFSLKHREFKKEIYAFIQEIKTK</sequence>
<comment type="caution">
    <text evidence="7">The sequence shown here is derived from an EMBL/GenBank/DDBJ whole genome shotgun (WGS) entry which is preliminary data.</text>
</comment>
<dbReference type="GO" id="GO:0006011">
    <property type="term" value="P:UDP-alpha-D-glucose metabolic process"/>
    <property type="evidence" value="ECO:0007669"/>
    <property type="project" value="InterPro"/>
</dbReference>
<organism evidence="7 8">
    <name type="scientific">Candidatus Kerfeldbacteria bacterium RIFOXYB2_FULL_38_14</name>
    <dbReference type="NCBI Taxonomy" id="1798547"/>
    <lineage>
        <taxon>Bacteria</taxon>
        <taxon>Candidatus Kerfeldiibacteriota</taxon>
    </lineage>
</organism>
<evidence type="ECO:0000256" key="5">
    <source>
        <dbReference type="ARBA" id="ARBA00048128"/>
    </source>
</evidence>
<dbReference type="InterPro" id="IPR029044">
    <property type="entry name" value="Nucleotide-diphossugar_trans"/>
</dbReference>
<dbReference type="Proteomes" id="UP000176420">
    <property type="component" value="Unassembled WGS sequence"/>
</dbReference>
<dbReference type="AlphaFoldDB" id="A0A1G2BCR5"/>
<evidence type="ECO:0000256" key="2">
    <source>
        <dbReference type="ARBA" id="ARBA00012415"/>
    </source>
</evidence>
<dbReference type="EC" id="2.7.7.9" evidence="2"/>
<evidence type="ECO:0000259" key="6">
    <source>
        <dbReference type="Pfam" id="PF00483"/>
    </source>
</evidence>
<feature type="domain" description="Nucleotidyl transferase" evidence="6">
    <location>
        <begin position="9"/>
        <end position="271"/>
    </location>
</feature>
<gene>
    <name evidence="7" type="ORF">A2319_02000</name>
</gene>
<dbReference type="EMBL" id="MHKI01000018">
    <property type="protein sequence ID" value="OGY86516.1"/>
    <property type="molecule type" value="Genomic_DNA"/>
</dbReference>
<dbReference type="Gene3D" id="3.90.550.10">
    <property type="entry name" value="Spore Coat Polysaccharide Biosynthesis Protein SpsA, Chain A"/>
    <property type="match status" value="1"/>
</dbReference>
<evidence type="ECO:0000313" key="8">
    <source>
        <dbReference type="Proteomes" id="UP000176420"/>
    </source>
</evidence>